<accession>I2F4S3</accession>
<keyword evidence="1 12" id="KW-0240">DNA-directed RNA polymerase</keyword>
<dbReference type="InterPro" id="IPR050219">
    <property type="entry name" value="DnaG_primase"/>
</dbReference>
<gene>
    <name evidence="12" type="primary">dnaG</name>
    <name evidence="16" type="ORF">Theba_1238</name>
</gene>
<keyword evidence="2 12" id="KW-0639">Primosome</keyword>
<dbReference type="HAMAP" id="MF_00974">
    <property type="entry name" value="DNA_primase_DnaG"/>
    <property type="match status" value="1"/>
</dbReference>
<dbReference type="PANTHER" id="PTHR30313:SF2">
    <property type="entry name" value="DNA PRIMASE"/>
    <property type="match status" value="1"/>
</dbReference>
<dbReference type="InterPro" id="IPR037068">
    <property type="entry name" value="DNA_primase_core_N_sf"/>
</dbReference>
<dbReference type="HOGENOM" id="CLU_013501_3_3_0"/>
<dbReference type="NCBIfam" id="TIGR01391">
    <property type="entry name" value="dnaG"/>
    <property type="match status" value="1"/>
</dbReference>
<dbReference type="GO" id="GO:1990077">
    <property type="term" value="C:primosome complex"/>
    <property type="evidence" value="ECO:0007669"/>
    <property type="project" value="UniProtKB-KW"/>
</dbReference>
<keyword evidence="9" id="KW-0460">Magnesium</keyword>
<evidence type="ECO:0000256" key="7">
    <source>
        <dbReference type="ARBA" id="ARBA00022771"/>
    </source>
</evidence>
<keyword evidence="10 12" id="KW-0238">DNA-binding</keyword>
<evidence type="ECO:0000256" key="4">
    <source>
        <dbReference type="ARBA" id="ARBA00022695"/>
    </source>
</evidence>
<dbReference type="GO" id="GO:0000428">
    <property type="term" value="C:DNA-directed RNA polymerase complex"/>
    <property type="evidence" value="ECO:0007669"/>
    <property type="project" value="UniProtKB-KW"/>
</dbReference>
<organism evidence="16 17">
    <name type="scientific">Mesotoga prima MesG1.Ag.4.2</name>
    <dbReference type="NCBI Taxonomy" id="660470"/>
    <lineage>
        <taxon>Bacteria</taxon>
        <taxon>Thermotogati</taxon>
        <taxon>Thermotogota</taxon>
        <taxon>Thermotogae</taxon>
        <taxon>Kosmotogales</taxon>
        <taxon>Kosmotogaceae</taxon>
        <taxon>Mesotoga</taxon>
    </lineage>
</organism>
<dbReference type="SMART" id="SM00400">
    <property type="entry name" value="ZnF_CHCC"/>
    <property type="match status" value="1"/>
</dbReference>
<keyword evidence="17" id="KW-1185">Reference proteome</keyword>
<dbReference type="GO" id="GO:0003899">
    <property type="term" value="F:DNA-directed RNA polymerase activity"/>
    <property type="evidence" value="ECO:0007669"/>
    <property type="project" value="UniProtKB-UniRule"/>
</dbReference>
<dbReference type="CDD" id="cd03364">
    <property type="entry name" value="TOPRIM_DnaG_primases"/>
    <property type="match status" value="1"/>
</dbReference>
<feature type="zinc finger region" description="CHC2-type" evidence="12 14">
    <location>
        <begin position="37"/>
        <end position="61"/>
    </location>
</feature>
<comment type="cofactor">
    <cofactor evidence="12 13 14">
        <name>Zn(2+)</name>
        <dbReference type="ChEBI" id="CHEBI:29105"/>
    </cofactor>
    <text evidence="12 13 14">Binds 1 zinc ion per monomer.</text>
</comment>
<dbReference type="FunFam" id="3.90.580.10:FF:000001">
    <property type="entry name" value="DNA primase"/>
    <property type="match status" value="1"/>
</dbReference>
<dbReference type="KEGG" id="mpg:Theba_1238"/>
<keyword evidence="5 12" id="KW-0235">DNA replication</keyword>
<proteinExistence type="inferred from homology"/>
<dbReference type="GO" id="GO:0006269">
    <property type="term" value="P:DNA replication, synthesis of primer"/>
    <property type="evidence" value="ECO:0007669"/>
    <property type="project" value="UniProtKB-UniRule"/>
</dbReference>
<dbReference type="GeneID" id="87107045"/>
<dbReference type="Gene3D" id="3.90.980.10">
    <property type="entry name" value="DNA primase, catalytic core, N-terminal domain"/>
    <property type="match status" value="1"/>
</dbReference>
<dbReference type="eggNOG" id="COG0358">
    <property type="taxonomic scope" value="Bacteria"/>
</dbReference>
<evidence type="ECO:0000256" key="5">
    <source>
        <dbReference type="ARBA" id="ARBA00022705"/>
    </source>
</evidence>
<dbReference type="PIRSF" id="PIRSF002811">
    <property type="entry name" value="DnaG"/>
    <property type="match status" value="1"/>
</dbReference>
<dbReference type="Gene3D" id="3.90.580.10">
    <property type="entry name" value="Zinc finger, CHC2-type domain"/>
    <property type="match status" value="1"/>
</dbReference>
<dbReference type="InterPro" id="IPR030846">
    <property type="entry name" value="DnaG_bac"/>
</dbReference>
<evidence type="ECO:0000256" key="14">
    <source>
        <dbReference type="PIRSR" id="PIRSR002811-1"/>
    </source>
</evidence>
<dbReference type="InterPro" id="IPR006295">
    <property type="entry name" value="DNA_primase_DnaG"/>
</dbReference>
<dbReference type="Pfam" id="PF01807">
    <property type="entry name" value="Zn_ribbon_DnaG"/>
    <property type="match status" value="1"/>
</dbReference>
<dbReference type="Pfam" id="PF08275">
    <property type="entry name" value="DNAG_N"/>
    <property type="match status" value="1"/>
</dbReference>
<dbReference type="InterPro" id="IPR002694">
    <property type="entry name" value="Znf_CHC2"/>
</dbReference>
<dbReference type="GO" id="GO:0005737">
    <property type="term" value="C:cytoplasm"/>
    <property type="evidence" value="ECO:0007669"/>
    <property type="project" value="TreeGrafter"/>
</dbReference>
<comment type="catalytic activity">
    <reaction evidence="12">
        <text>ssDNA + n NTP = ssDNA/pppN(pN)n-1 hybrid + (n-1) diphosphate.</text>
        <dbReference type="EC" id="2.7.7.101"/>
    </reaction>
</comment>
<keyword evidence="4 12" id="KW-0548">Nucleotidyltransferase</keyword>
<reference evidence="16 17" key="1">
    <citation type="journal article" date="2012" name="Genome Biol. Evol.">
        <title>Genome Sequence of the Mesophilic Thermotogales Bacterium Mesotoga prima MesG1.Ag.4.2 Reveals the Largest Thermotogales Genome To Date.</title>
        <authorList>
            <person name="Zhaxybayeva O."/>
            <person name="Swithers K.S."/>
            <person name="Foght J."/>
            <person name="Green A.G."/>
            <person name="Bruce D."/>
            <person name="Detter C."/>
            <person name="Han S."/>
            <person name="Teshima H."/>
            <person name="Han J."/>
            <person name="Woyke T."/>
            <person name="Pitluck S."/>
            <person name="Nolan M."/>
            <person name="Ivanova N."/>
            <person name="Pati A."/>
            <person name="Land M.L."/>
            <person name="Dlutek M."/>
            <person name="Doolittle W.F."/>
            <person name="Noll K.M."/>
            <person name="Nesbo C.L."/>
        </authorList>
    </citation>
    <scope>NUCLEOTIDE SEQUENCE [LARGE SCALE GENOMIC DNA]</scope>
    <source>
        <strain evidence="17">mesG1.Ag.4.2</strain>
    </source>
</reference>
<keyword evidence="11 12" id="KW-0804">Transcription</keyword>
<evidence type="ECO:0000256" key="6">
    <source>
        <dbReference type="ARBA" id="ARBA00022723"/>
    </source>
</evidence>
<keyword evidence="6 12" id="KW-0479">Metal-binding</keyword>
<keyword evidence="3 12" id="KW-0808">Transferase</keyword>
<evidence type="ECO:0000256" key="12">
    <source>
        <dbReference type="HAMAP-Rule" id="MF_00974"/>
    </source>
</evidence>
<dbReference type="GO" id="GO:0008270">
    <property type="term" value="F:zinc ion binding"/>
    <property type="evidence" value="ECO:0007669"/>
    <property type="project" value="UniProtKB-UniRule"/>
</dbReference>
<dbReference type="SUPFAM" id="SSF57783">
    <property type="entry name" value="Zinc beta-ribbon"/>
    <property type="match status" value="1"/>
</dbReference>
<dbReference type="InterPro" id="IPR034151">
    <property type="entry name" value="TOPRIM_DnaG_bac"/>
</dbReference>
<comment type="function">
    <text evidence="12 13">RNA polymerase that catalyzes the synthesis of short RNA molecules used as primers for DNA polymerase during DNA replication.</text>
</comment>
<dbReference type="SUPFAM" id="SSF56731">
    <property type="entry name" value="DNA primase core"/>
    <property type="match status" value="1"/>
</dbReference>
<sequence length="569" mass="64226">MFTKEELDEIKKSINIVDFIGRYVNLQKAGSSYRGLCPFHNDNDPSFYVHPQRGFFHCFGCGEKGDVISFYQKIENLSFAEAVKRLADYAGIPIQVDTAESEYDKFTTIMSRLAGIYNRELKEKRPETLAYLLEKRKISQNTIDEFQLGYSPDERTFPQSLPSKLRTDEKTLLQLGILVRRGATYSDRFAGRLMIPIDNESGKVVGFGGRIMDAEKGPKYINSSESKYFQKNRLLFNLSRARAAIKQLNYAVIAEGYFDVISLFEAGITNSVGLLGTALTERHLRILGNYTRNLLFFLDSDEAGQTASLRSIDIAEKLDFGTAVVFSRDQKDPADLFVAEGPKAIKETLALAIPGPAFRVEFFSRKLDLSIPLGRKHLIEHLKPYVISFRSTGNLAAVQSTIAALAQKTGYSERELESALRGGMSKSSGGEMKSGLALKLKDHIRIYLQHPKLRATVVKQIELMNESRDLKELLKGMKKGLELEELLDLVEESIGRELIELASTCIDFDTAQRVLQSTGLYANKRLVEEEMAEIDRRLPKVKDEGARKALLIRRIELRRMLERKMKGGD</sequence>
<dbReference type="Gene3D" id="3.40.1360.10">
    <property type="match status" value="1"/>
</dbReference>
<name>I2F4S3_9BACT</name>
<protein>
    <recommendedName>
        <fullName evidence="12 13">DNA primase</fullName>
        <ecNumber evidence="12">2.7.7.101</ecNumber>
    </recommendedName>
</protein>
<dbReference type="PROSITE" id="PS50880">
    <property type="entry name" value="TOPRIM"/>
    <property type="match status" value="1"/>
</dbReference>
<dbReference type="STRING" id="660470.Theba_1238"/>
<dbReference type="EMBL" id="CP003532">
    <property type="protein sequence ID" value="AFK06926.1"/>
    <property type="molecule type" value="Genomic_DNA"/>
</dbReference>
<dbReference type="AlphaFoldDB" id="I2F4S3"/>
<evidence type="ECO:0000256" key="3">
    <source>
        <dbReference type="ARBA" id="ARBA00022679"/>
    </source>
</evidence>
<dbReference type="Pfam" id="PF13155">
    <property type="entry name" value="Toprim_2"/>
    <property type="match status" value="1"/>
</dbReference>
<dbReference type="InterPro" id="IPR006171">
    <property type="entry name" value="TOPRIM_dom"/>
</dbReference>
<dbReference type="InterPro" id="IPR013264">
    <property type="entry name" value="DNAG_N"/>
</dbReference>
<evidence type="ECO:0000256" key="9">
    <source>
        <dbReference type="ARBA" id="ARBA00022842"/>
    </source>
</evidence>
<comment type="similarity">
    <text evidence="12 13">Belongs to the DnaG primase family.</text>
</comment>
<evidence type="ECO:0000256" key="11">
    <source>
        <dbReference type="ARBA" id="ARBA00023163"/>
    </source>
</evidence>
<comment type="subunit">
    <text evidence="12">Monomer. Interacts with DnaB.</text>
</comment>
<feature type="domain" description="Toprim" evidence="15">
    <location>
        <begin position="249"/>
        <end position="330"/>
    </location>
</feature>
<evidence type="ECO:0000256" key="8">
    <source>
        <dbReference type="ARBA" id="ARBA00022833"/>
    </source>
</evidence>
<dbReference type="SMART" id="SM00493">
    <property type="entry name" value="TOPRIM"/>
    <property type="match status" value="1"/>
</dbReference>
<evidence type="ECO:0000256" key="1">
    <source>
        <dbReference type="ARBA" id="ARBA00022478"/>
    </source>
</evidence>
<keyword evidence="7 12" id="KW-0863">Zinc-finger</keyword>
<dbReference type="PANTHER" id="PTHR30313">
    <property type="entry name" value="DNA PRIMASE"/>
    <property type="match status" value="1"/>
</dbReference>
<evidence type="ECO:0000256" key="13">
    <source>
        <dbReference type="PIRNR" id="PIRNR002811"/>
    </source>
</evidence>
<dbReference type="GO" id="GO:0003677">
    <property type="term" value="F:DNA binding"/>
    <property type="evidence" value="ECO:0007669"/>
    <property type="project" value="UniProtKB-KW"/>
</dbReference>
<evidence type="ECO:0000256" key="2">
    <source>
        <dbReference type="ARBA" id="ARBA00022515"/>
    </source>
</evidence>
<keyword evidence="8 12" id="KW-0862">Zinc</keyword>
<dbReference type="EC" id="2.7.7.101" evidence="12"/>
<dbReference type="InterPro" id="IPR036977">
    <property type="entry name" value="DNA_primase_Znf_CHC2"/>
</dbReference>
<evidence type="ECO:0000256" key="10">
    <source>
        <dbReference type="ARBA" id="ARBA00023125"/>
    </source>
</evidence>
<evidence type="ECO:0000259" key="15">
    <source>
        <dbReference type="PROSITE" id="PS50880"/>
    </source>
</evidence>
<evidence type="ECO:0000313" key="16">
    <source>
        <dbReference type="EMBL" id="AFK06926.1"/>
    </source>
</evidence>
<evidence type="ECO:0000313" key="17">
    <source>
        <dbReference type="Proteomes" id="UP000002881"/>
    </source>
</evidence>
<comment type="domain">
    <text evidence="12">Contains an N-terminal zinc-binding domain, a central core domain that contains the primase activity, and a C-terminal DnaB-binding domain.</text>
</comment>
<dbReference type="Proteomes" id="UP000002881">
    <property type="component" value="Chromosome"/>
</dbReference>
<dbReference type="RefSeq" id="WP_014730909.1">
    <property type="nucleotide sequence ID" value="NC_017934.1"/>
</dbReference>